<sequence>MQCSQATLIVVWLFYLFTTPPPKAVGICFTQRVARAQEQVSATQPKVYYPFICINVPVISAEKWFFYALTVFL</sequence>
<reference evidence="2" key="1">
    <citation type="journal article" date="2019" name="Genome Announc.">
        <title>Draft Genome Sequence of Pseudoalteromonas piscicida Strain 36Y ROTHPW, an Hypersaline Seawater Isolate from the South Coast of Sonora, Mexico.</title>
        <authorList>
            <person name="Sanchez-Diaz R."/>
            <person name="Molina-Garza Z.J."/>
            <person name="Cruz-Suarez L.E."/>
            <person name="Selvin J."/>
            <person name="Kiran G.S."/>
            <person name="Ibarra-Gamez J.C."/>
            <person name="Gomez-Gil B."/>
            <person name="Galaviz-Silva L."/>
        </authorList>
    </citation>
    <scope>NUCLEOTIDE SEQUENCE [LARGE SCALE GENOMIC DNA]</scope>
    <source>
        <strain evidence="2">36Y_RITHPW</strain>
    </source>
</reference>
<dbReference type="EMBL" id="NKHF01000096">
    <property type="protein sequence ID" value="PCK30159.1"/>
    <property type="molecule type" value="Genomic_DNA"/>
</dbReference>
<keyword evidence="2" id="KW-1185">Reference proteome</keyword>
<evidence type="ECO:0000313" key="1">
    <source>
        <dbReference type="EMBL" id="PCK30159.1"/>
    </source>
</evidence>
<accession>A0A2A5JLE9</accession>
<comment type="caution">
    <text evidence="1">The sequence shown here is derived from an EMBL/GenBank/DDBJ whole genome shotgun (WGS) entry which is preliminary data.</text>
</comment>
<dbReference type="Proteomes" id="UP000228621">
    <property type="component" value="Unassembled WGS sequence"/>
</dbReference>
<evidence type="ECO:0000313" key="2">
    <source>
        <dbReference type="Proteomes" id="UP000228621"/>
    </source>
</evidence>
<protein>
    <submittedName>
        <fullName evidence="1">Uncharacterized protein</fullName>
    </submittedName>
</protein>
<name>A0A2A5JLE9_PSEO7</name>
<proteinExistence type="predicted"/>
<dbReference type="AlphaFoldDB" id="A0A2A5JLE9"/>
<organism evidence="1 2">
    <name type="scientific">Pseudoalteromonas piscicida</name>
    <dbReference type="NCBI Taxonomy" id="43662"/>
    <lineage>
        <taxon>Bacteria</taxon>
        <taxon>Pseudomonadati</taxon>
        <taxon>Pseudomonadota</taxon>
        <taxon>Gammaproteobacteria</taxon>
        <taxon>Alteromonadales</taxon>
        <taxon>Pseudoalteromonadaceae</taxon>
        <taxon>Pseudoalteromonas</taxon>
    </lineage>
</organism>
<gene>
    <name evidence="1" type="ORF">CEX98_19075</name>
</gene>